<reference evidence="3 4" key="1">
    <citation type="journal article" date="2015" name="Nature">
        <title>rRNA introns, odd ribosomes, and small enigmatic genomes across a large radiation of phyla.</title>
        <authorList>
            <person name="Brown C.T."/>
            <person name="Hug L.A."/>
            <person name="Thomas B.C."/>
            <person name="Sharon I."/>
            <person name="Castelle C.J."/>
            <person name="Singh A."/>
            <person name="Wilkins M.J."/>
            <person name="Williams K.H."/>
            <person name="Banfield J.F."/>
        </authorList>
    </citation>
    <scope>NUCLEOTIDE SEQUENCE [LARGE SCALE GENOMIC DNA]</scope>
</reference>
<protein>
    <recommendedName>
        <fullName evidence="2">DZANK-type domain-containing protein</fullName>
    </recommendedName>
</protein>
<dbReference type="AlphaFoldDB" id="A0A0G0B8K4"/>
<dbReference type="Pfam" id="PF12773">
    <property type="entry name" value="DZR"/>
    <property type="match status" value="1"/>
</dbReference>
<feature type="transmembrane region" description="Helical" evidence="1">
    <location>
        <begin position="104"/>
        <end position="128"/>
    </location>
</feature>
<keyword evidence="1" id="KW-0812">Transmembrane</keyword>
<dbReference type="EMBL" id="LBPN01000001">
    <property type="protein sequence ID" value="KKP60031.1"/>
    <property type="molecule type" value="Genomic_DNA"/>
</dbReference>
<dbReference type="Proteomes" id="UP000034176">
    <property type="component" value="Unassembled WGS sequence"/>
</dbReference>
<dbReference type="STRING" id="1618434.UR52_C0001G0111"/>
<keyword evidence="1" id="KW-0472">Membrane</keyword>
<evidence type="ECO:0000313" key="3">
    <source>
        <dbReference type="EMBL" id="KKP60031.1"/>
    </source>
</evidence>
<gene>
    <name evidence="3" type="ORF">UR52_C0001G0111</name>
</gene>
<proteinExistence type="predicted"/>
<accession>A0A0G0B8K4</accession>
<evidence type="ECO:0000256" key="1">
    <source>
        <dbReference type="SAM" id="Phobius"/>
    </source>
</evidence>
<feature type="domain" description="DZANK-type" evidence="2">
    <location>
        <begin position="8"/>
        <end position="58"/>
    </location>
</feature>
<dbReference type="InterPro" id="IPR025874">
    <property type="entry name" value="DZR"/>
</dbReference>
<organism evidence="3 4">
    <name type="scientific">Candidatus Gottesmanbacteria bacterium GW2011_GWA1_34_13</name>
    <dbReference type="NCBI Taxonomy" id="1618434"/>
    <lineage>
        <taxon>Bacteria</taxon>
        <taxon>Candidatus Gottesmaniibacteriota</taxon>
    </lineage>
</organism>
<sequence>MDQNIIKCSHCQKSNLITDNYCINCGMLLRPSLINESQKCPFCANIIKPEDIFCPYCGKKIRQKILSSSIWRQIYIYSLSFLLPPLGLWPAFKYLRASDKKLKAIGFVAVLLTFISIMIAAVFAINIMNQVNDEVSKQMQNLLQF</sequence>
<keyword evidence="1" id="KW-1133">Transmembrane helix</keyword>
<comment type="caution">
    <text evidence="3">The sequence shown here is derived from an EMBL/GenBank/DDBJ whole genome shotgun (WGS) entry which is preliminary data.</text>
</comment>
<feature type="transmembrane region" description="Helical" evidence="1">
    <location>
        <begin position="74"/>
        <end position="92"/>
    </location>
</feature>
<evidence type="ECO:0000259" key="2">
    <source>
        <dbReference type="Pfam" id="PF12773"/>
    </source>
</evidence>
<evidence type="ECO:0000313" key="4">
    <source>
        <dbReference type="Proteomes" id="UP000034176"/>
    </source>
</evidence>
<name>A0A0G0B8K4_9BACT</name>